<dbReference type="Gene3D" id="3.40.250.10">
    <property type="entry name" value="Rhodanese-like domain"/>
    <property type="match status" value="1"/>
</dbReference>
<dbReference type="InterPro" id="IPR040503">
    <property type="entry name" value="TRHO_N"/>
</dbReference>
<dbReference type="PANTHER" id="PTHR43268:SF3">
    <property type="entry name" value="RHODANESE-LIKE DOMAIN-CONTAINING PROTEIN 7-RELATED"/>
    <property type="match status" value="1"/>
</dbReference>
<sequence>MTTASILNISAYKFVRLPDAQALRDTLHERAEALALKGTVLLAEEGINLFLAGPAEAVRAWVVALKDDARFADLAPKESWSEAVPFKKLLVKVKPEIIRMNHPAIRPDALERAPAVTATTLARWLNQGHDDAGRPVVMLDTRNAFEVDYGAFDGAIDWRIAKFSEFPEAVQQHRAELQGKTVVSYCTGGIRCEKAAIYLQQQDLGAPVYQLEGGILKYFEETKGAPHYHGGCFVFDQRESLDAGLAPDADIVRPASEAHRAPDHKEPA</sequence>
<dbReference type="InterPro" id="IPR001763">
    <property type="entry name" value="Rhodanese-like_dom"/>
</dbReference>
<dbReference type="InterPro" id="IPR036873">
    <property type="entry name" value="Rhodanese-like_dom_sf"/>
</dbReference>
<dbReference type="PROSITE" id="PS50206">
    <property type="entry name" value="RHODANESE_3"/>
    <property type="match status" value="1"/>
</dbReference>
<accession>A0ABU5DGW1</accession>
<dbReference type="Proteomes" id="UP001285263">
    <property type="component" value="Unassembled WGS sequence"/>
</dbReference>
<dbReference type="SMART" id="SM00450">
    <property type="entry name" value="RHOD"/>
    <property type="match status" value="1"/>
</dbReference>
<evidence type="ECO:0000259" key="1">
    <source>
        <dbReference type="PROSITE" id="PS50206"/>
    </source>
</evidence>
<gene>
    <name evidence="2" type="ORF">SNE35_13465</name>
</gene>
<dbReference type="Pfam" id="PF00581">
    <property type="entry name" value="Rhodanese"/>
    <property type="match status" value="1"/>
</dbReference>
<protein>
    <submittedName>
        <fullName evidence="2">Sulfurtransferase</fullName>
    </submittedName>
</protein>
<dbReference type="PANTHER" id="PTHR43268">
    <property type="entry name" value="THIOSULFATE SULFURTRANSFERASE/RHODANESE-LIKE DOMAIN-CONTAINING PROTEIN 2"/>
    <property type="match status" value="1"/>
</dbReference>
<dbReference type="EMBL" id="JAXCLA010000004">
    <property type="protein sequence ID" value="MDY0745523.1"/>
    <property type="molecule type" value="Genomic_DNA"/>
</dbReference>
<evidence type="ECO:0000313" key="2">
    <source>
        <dbReference type="EMBL" id="MDY0745523.1"/>
    </source>
</evidence>
<name>A0ABU5DGW1_9BURK</name>
<dbReference type="RefSeq" id="WP_320423428.1">
    <property type="nucleotide sequence ID" value="NZ_JAXCLA010000004.1"/>
</dbReference>
<reference evidence="2 3" key="1">
    <citation type="submission" date="2023-11" db="EMBL/GenBank/DDBJ databases">
        <title>Paucibacter sp. nov., isolated from fresh soil in Korea.</title>
        <authorList>
            <person name="Le N.T.T."/>
        </authorList>
    </citation>
    <scope>NUCLEOTIDE SEQUENCE [LARGE SCALE GENOMIC DNA]</scope>
    <source>
        <strain evidence="2 3">R3-3</strain>
    </source>
</reference>
<dbReference type="NCBIfam" id="NF003703">
    <property type="entry name" value="PRK05320.1"/>
    <property type="match status" value="1"/>
</dbReference>
<dbReference type="SUPFAM" id="SSF52821">
    <property type="entry name" value="Rhodanese/Cell cycle control phosphatase"/>
    <property type="match status" value="1"/>
</dbReference>
<organism evidence="2 3">
    <name type="scientific">Roseateles agri</name>
    <dbReference type="NCBI Taxonomy" id="3098619"/>
    <lineage>
        <taxon>Bacteria</taxon>
        <taxon>Pseudomonadati</taxon>
        <taxon>Pseudomonadota</taxon>
        <taxon>Betaproteobacteria</taxon>
        <taxon>Burkholderiales</taxon>
        <taxon>Sphaerotilaceae</taxon>
        <taxon>Roseateles</taxon>
    </lineage>
</organism>
<dbReference type="Gene3D" id="3.30.70.100">
    <property type="match status" value="1"/>
</dbReference>
<dbReference type="InterPro" id="IPR020936">
    <property type="entry name" value="TrhO"/>
</dbReference>
<dbReference type="Pfam" id="PF17773">
    <property type="entry name" value="UPF0176_N"/>
    <property type="match status" value="1"/>
</dbReference>
<keyword evidence="3" id="KW-1185">Reference proteome</keyword>
<feature type="domain" description="Rhodanese" evidence="1">
    <location>
        <begin position="132"/>
        <end position="223"/>
    </location>
</feature>
<comment type="caution">
    <text evidence="2">The sequence shown here is derived from an EMBL/GenBank/DDBJ whole genome shotgun (WGS) entry which is preliminary data.</text>
</comment>
<proteinExistence type="predicted"/>
<evidence type="ECO:0000313" key="3">
    <source>
        <dbReference type="Proteomes" id="UP001285263"/>
    </source>
</evidence>